<dbReference type="EMBL" id="QXGM01000002">
    <property type="protein sequence ID" value="RSX55116.1"/>
    <property type="molecule type" value="Genomic_DNA"/>
</dbReference>
<protein>
    <submittedName>
        <fullName evidence="1">Alpha/beta hydrolase</fullName>
    </submittedName>
</protein>
<keyword evidence="2" id="KW-1185">Reference proteome</keyword>
<reference evidence="1 2" key="1">
    <citation type="submission" date="2018-09" db="EMBL/GenBank/DDBJ databases">
        <title>Characterization of the phylogenetic diversity of five novel species belonging to the genus Bifidobacterium.</title>
        <authorList>
            <person name="Lugli G.A."/>
            <person name="Duranti S."/>
            <person name="Milani C."/>
        </authorList>
    </citation>
    <scope>NUCLEOTIDE SEQUENCE [LARGE SCALE GENOMIC DNA]</scope>
    <source>
        <strain evidence="1 2">2036B</strain>
    </source>
</reference>
<dbReference type="AlphaFoldDB" id="A0A430FQM5"/>
<proteinExistence type="predicted"/>
<keyword evidence="1" id="KW-0378">Hydrolase</keyword>
<dbReference type="Proteomes" id="UP000287609">
    <property type="component" value="Unassembled WGS sequence"/>
</dbReference>
<dbReference type="SUPFAM" id="SSF53474">
    <property type="entry name" value="alpha/beta-Hydrolases"/>
    <property type="match status" value="1"/>
</dbReference>
<evidence type="ECO:0000313" key="2">
    <source>
        <dbReference type="Proteomes" id="UP000287609"/>
    </source>
</evidence>
<gene>
    <name evidence="1" type="ORF">D2E26_1170</name>
</gene>
<dbReference type="OrthoDB" id="9769481at2"/>
<dbReference type="RefSeq" id="WP_125963786.1">
    <property type="nucleotide sequence ID" value="NZ_QXGM01000002.1"/>
</dbReference>
<sequence length="403" mass="45562">MATITDYVQLETREFTVYPFNEADALVYALLSYGPIPQEIPLLAHIEQQYGTLGRRIRAFDWQHPIQSTRVLREVPYEGVRLRDLEHYQEFDKSIHELDRNEPTFVSEDVTEKFYKDTALNPRFAVTQASAVEMKFQTERAAQFAALTYRLPDGTLVVTYRGTDDTLVGWREDLDMSYSYPVPAQRMAADYLERVAKLWNGPIILTGHSKGGNLAVYAAMNVSERTQNRIERIFSLDGPGFPPTVAASREYAAIVDRVTKVMPDSSIIGQLLITPQREHRIIVRSNVTGLMQHSGFTWLMLGDHFDTVPSLTPSSKQFYEQINTWLQTHEPAHIERGVDALFQVLGASGNTKPSQITSAGFTILPDMLTQFAGLDSEDRRTIMQVMRLIAGAALAKNPEIERS</sequence>
<evidence type="ECO:0000313" key="1">
    <source>
        <dbReference type="EMBL" id="RSX55116.1"/>
    </source>
</evidence>
<dbReference type="Pfam" id="PF11187">
    <property type="entry name" value="Mbeg1-like"/>
    <property type="match status" value="1"/>
</dbReference>
<comment type="caution">
    <text evidence="1">The sequence shown here is derived from an EMBL/GenBank/DDBJ whole genome shotgun (WGS) entry which is preliminary data.</text>
</comment>
<accession>A0A430FQM5</accession>
<organism evidence="1 2">
    <name type="scientific">Bifidobacterium dolichotidis</name>
    <dbReference type="NCBI Taxonomy" id="2306976"/>
    <lineage>
        <taxon>Bacteria</taxon>
        <taxon>Bacillati</taxon>
        <taxon>Actinomycetota</taxon>
        <taxon>Actinomycetes</taxon>
        <taxon>Bifidobacteriales</taxon>
        <taxon>Bifidobacteriaceae</taxon>
        <taxon>Bifidobacterium</taxon>
    </lineage>
</organism>
<dbReference type="GO" id="GO:0016787">
    <property type="term" value="F:hydrolase activity"/>
    <property type="evidence" value="ECO:0007669"/>
    <property type="project" value="UniProtKB-KW"/>
</dbReference>
<dbReference type="Gene3D" id="3.40.50.1820">
    <property type="entry name" value="alpha/beta hydrolase"/>
    <property type="match status" value="1"/>
</dbReference>
<dbReference type="InterPro" id="IPR024499">
    <property type="entry name" value="Mbeg1-like"/>
</dbReference>
<name>A0A430FQM5_9BIFI</name>
<dbReference type="InterPro" id="IPR029058">
    <property type="entry name" value="AB_hydrolase_fold"/>
</dbReference>